<keyword evidence="1" id="KW-0472">Membrane</keyword>
<gene>
    <name evidence="2" type="ORF">AVDCRST_MAG05-2193</name>
</gene>
<dbReference type="Pfam" id="PF19545">
    <property type="entry name" value="DUF6069"/>
    <property type="match status" value="1"/>
</dbReference>
<accession>A0A6J4SML9</accession>
<feature type="transmembrane region" description="Helical" evidence="1">
    <location>
        <begin position="21"/>
        <end position="46"/>
    </location>
</feature>
<evidence type="ECO:0000313" key="2">
    <source>
        <dbReference type="EMBL" id="CAA9496898.1"/>
    </source>
</evidence>
<keyword evidence="1" id="KW-1133">Transmembrane helix</keyword>
<organism evidence="2">
    <name type="scientific">uncultured Rubrobacteraceae bacterium</name>
    <dbReference type="NCBI Taxonomy" id="349277"/>
    <lineage>
        <taxon>Bacteria</taxon>
        <taxon>Bacillati</taxon>
        <taxon>Actinomycetota</taxon>
        <taxon>Rubrobacteria</taxon>
        <taxon>Rubrobacterales</taxon>
        <taxon>Rubrobacteraceae</taxon>
        <taxon>environmental samples</taxon>
    </lineage>
</organism>
<dbReference type="AlphaFoldDB" id="A0A6J4SML9"/>
<proteinExistence type="predicted"/>
<protein>
    <submittedName>
        <fullName evidence="2">Uncharacterized protein</fullName>
    </submittedName>
</protein>
<name>A0A6J4SML9_9ACTN</name>
<reference evidence="2" key="1">
    <citation type="submission" date="2020-02" db="EMBL/GenBank/DDBJ databases">
        <authorList>
            <person name="Meier V. D."/>
        </authorList>
    </citation>
    <scope>NUCLEOTIDE SEQUENCE</scope>
    <source>
        <strain evidence="2">AVDCRST_MAG05</strain>
    </source>
</reference>
<feature type="transmembrane region" description="Helical" evidence="1">
    <location>
        <begin position="89"/>
        <end position="108"/>
    </location>
</feature>
<keyword evidence="1" id="KW-0812">Transmembrane</keyword>
<feature type="transmembrane region" description="Helical" evidence="1">
    <location>
        <begin position="58"/>
        <end position="77"/>
    </location>
</feature>
<dbReference type="EMBL" id="CADCVM010000231">
    <property type="protein sequence ID" value="CAA9496898.1"/>
    <property type="molecule type" value="Genomic_DNA"/>
</dbReference>
<evidence type="ECO:0000256" key="1">
    <source>
        <dbReference type="SAM" id="Phobius"/>
    </source>
</evidence>
<dbReference type="InterPro" id="IPR045713">
    <property type="entry name" value="DUF6069"/>
</dbReference>
<sequence>MAALTGGLGKSGVSPGRLAGVGALAVVLAVVVNVAIRTVAVSLLGIGEGFLPLGVGPTVFFTVVGMVGAVVVFGLMLRFAGRPVRLFRRVALAVLLVSLVPDVLMLFSGSVPGATVAGVLTLMVEHVASWAVAVRVLTGSFGEGGERRG</sequence>